<dbReference type="Pfam" id="PF10317">
    <property type="entry name" value="7TM_GPCR_Srd"/>
    <property type="match status" value="1"/>
</dbReference>
<dbReference type="InterPro" id="IPR019421">
    <property type="entry name" value="7TM_GPCR_serpentine_rcpt_Srd"/>
</dbReference>
<dbReference type="Proteomes" id="UP000095282">
    <property type="component" value="Unplaced"/>
</dbReference>
<sequence>MAMRLMSVVDVAIMKIRPEILESNMTYYAITDRTAPSQIVFYITSYLTPWVVILIAVICRWKIDRYLDQIVFSTSVRELQKSIGNIFHAQTIGPILLALISIFYVIYTFIGMTDGSRAVFENIMAKPIGVMYIVNPITTIYFITPYRKAFLKYIRKNLKKAVTEVTRFYLRIENFIKTQSNKDQTAYGIHGEKKNEECRL</sequence>
<evidence type="ECO:0000313" key="2">
    <source>
        <dbReference type="Proteomes" id="UP000095282"/>
    </source>
</evidence>
<dbReference type="eggNOG" id="ENOG502THNV">
    <property type="taxonomic scope" value="Eukaryota"/>
</dbReference>
<proteinExistence type="predicted"/>
<organism evidence="2 3">
    <name type="scientific">Caenorhabditis tropicalis</name>
    <dbReference type="NCBI Taxonomy" id="1561998"/>
    <lineage>
        <taxon>Eukaryota</taxon>
        <taxon>Metazoa</taxon>
        <taxon>Ecdysozoa</taxon>
        <taxon>Nematoda</taxon>
        <taxon>Chromadorea</taxon>
        <taxon>Rhabditida</taxon>
        <taxon>Rhabditina</taxon>
        <taxon>Rhabditomorpha</taxon>
        <taxon>Rhabditoidea</taxon>
        <taxon>Rhabditidae</taxon>
        <taxon>Peloderinae</taxon>
        <taxon>Caenorhabditis</taxon>
    </lineage>
</organism>
<feature type="transmembrane region" description="Helical" evidence="1">
    <location>
        <begin position="82"/>
        <end position="107"/>
    </location>
</feature>
<reference evidence="3" key="1">
    <citation type="submission" date="2016-11" db="UniProtKB">
        <authorList>
            <consortium name="WormBaseParasite"/>
        </authorList>
    </citation>
    <scope>IDENTIFICATION</scope>
</reference>
<dbReference type="WBParaSite" id="Csp11.Scaffold522.g2935.t2">
    <property type="protein sequence ID" value="Csp11.Scaffold522.g2935.t2"/>
    <property type="gene ID" value="Csp11.Scaffold522.g2935"/>
</dbReference>
<name>A0A1I7T6P2_9PELO</name>
<accession>A0A1I7T6P2</accession>
<keyword evidence="2" id="KW-1185">Reference proteome</keyword>
<dbReference type="AlphaFoldDB" id="A0A1I7T6P2"/>
<keyword evidence="1" id="KW-1133">Transmembrane helix</keyword>
<keyword evidence="1" id="KW-0472">Membrane</keyword>
<keyword evidence="1" id="KW-0812">Transmembrane</keyword>
<protein>
    <submittedName>
        <fullName evidence="3">G_PROTEIN_RECEP_F1_2 domain-containing protein</fullName>
    </submittedName>
</protein>
<feature type="transmembrane region" description="Helical" evidence="1">
    <location>
        <begin position="39"/>
        <end position="61"/>
    </location>
</feature>
<evidence type="ECO:0000256" key="1">
    <source>
        <dbReference type="SAM" id="Phobius"/>
    </source>
</evidence>
<evidence type="ECO:0000313" key="3">
    <source>
        <dbReference type="WBParaSite" id="Csp11.Scaffold522.g2935.t2"/>
    </source>
</evidence>
<feature type="transmembrane region" description="Helical" evidence="1">
    <location>
        <begin position="127"/>
        <end position="146"/>
    </location>
</feature>